<reference evidence="3" key="1">
    <citation type="submission" date="2022-01" db="EMBL/GenBank/DDBJ databases">
        <authorList>
            <person name="Wang Y."/>
        </authorList>
    </citation>
    <scope>NUCLEOTIDE SEQUENCE</scope>
    <source>
        <strain evidence="3">WB101</strain>
    </source>
</reference>
<keyword evidence="4" id="KW-1185">Reference proteome</keyword>
<keyword evidence="2" id="KW-0472">Membrane</keyword>
<sequence>MPLRQIEVVVPKDAKEDFKHLLSDNSVEHYWNEESESGYLLKALVDASKTESFLDKAEQLMGKDERYRLVMQDVEATLPRVEEPEEEESKEEEEEKSEPWEAPLSGVRVSREELYNEISDSVNLSSVYIAMVTFSTIVAALGMLRDSTAVVIGAMVIAPLLGPNVALALSTTLGDSDLLKKSVRTNITGILVALLISVVMGIFLSVDTTVYEIGSRTQVHLSDIALALASGAAGVLAYTIGMSAAVIGVMVAVALLPPLVTAGLLIGDMQFSAAYYAFLLLTTNVICVNLAAVATFALQGVSPRTWYKAEKAKKINKIAFALWTFLLLILALLIFIA</sequence>
<dbReference type="Pfam" id="PF04087">
    <property type="entry name" value="DUF389"/>
    <property type="match status" value="1"/>
</dbReference>
<organism evidence="3 4">
    <name type="scientific">Rhodohalobacter sulfatireducens</name>
    <dbReference type="NCBI Taxonomy" id="2911366"/>
    <lineage>
        <taxon>Bacteria</taxon>
        <taxon>Pseudomonadati</taxon>
        <taxon>Balneolota</taxon>
        <taxon>Balneolia</taxon>
        <taxon>Balneolales</taxon>
        <taxon>Balneolaceae</taxon>
        <taxon>Rhodohalobacter</taxon>
    </lineage>
</organism>
<gene>
    <name evidence="3" type="ORF">L6773_10805</name>
</gene>
<dbReference type="InterPro" id="IPR005240">
    <property type="entry name" value="DUF389"/>
</dbReference>
<feature type="transmembrane region" description="Helical" evidence="2">
    <location>
        <begin position="150"/>
        <end position="173"/>
    </location>
</feature>
<evidence type="ECO:0000313" key="4">
    <source>
        <dbReference type="Proteomes" id="UP001165366"/>
    </source>
</evidence>
<feature type="transmembrane region" description="Helical" evidence="2">
    <location>
        <begin position="318"/>
        <end position="336"/>
    </location>
</feature>
<protein>
    <submittedName>
        <fullName evidence="3">TIGR00341 family protein</fullName>
    </submittedName>
</protein>
<evidence type="ECO:0000256" key="1">
    <source>
        <dbReference type="SAM" id="MobiDB-lite"/>
    </source>
</evidence>
<dbReference type="PANTHER" id="PTHR20992:SF9">
    <property type="entry name" value="AT15442P-RELATED"/>
    <property type="match status" value="1"/>
</dbReference>
<feature type="transmembrane region" description="Helical" evidence="2">
    <location>
        <begin position="218"/>
        <end position="238"/>
    </location>
</feature>
<feature type="transmembrane region" description="Helical" evidence="2">
    <location>
        <begin position="127"/>
        <end position="144"/>
    </location>
</feature>
<feature type="region of interest" description="Disordered" evidence="1">
    <location>
        <begin position="77"/>
        <end position="103"/>
    </location>
</feature>
<evidence type="ECO:0000256" key="2">
    <source>
        <dbReference type="SAM" id="Phobius"/>
    </source>
</evidence>
<proteinExistence type="predicted"/>
<reference evidence="3" key="2">
    <citation type="submission" date="2024-05" db="EMBL/GenBank/DDBJ databases">
        <title>Rhodohalobacter halophilus gen. nov., sp. nov., a moderately halophilic member of the family Balneolaceae.</title>
        <authorList>
            <person name="Xia J."/>
        </authorList>
    </citation>
    <scope>NUCLEOTIDE SEQUENCE</scope>
    <source>
        <strain evidence="3">WB101</strain>
    </source>
</reference>
<evidence type="ECO:0000313" key="3">
    <source>
        <dbReference type="EMBL" id="MCG2589060.1"/>
    </source>
</evidence>
<dbReference type="PANTHER" id="PTHR20992">
    <property type="entry name" value="AT15442P-RELATED"/>
    <property type="match status" value="1"/>
</dbReference>
<accession>A0ABS9KDZ3</accession>
<name>A0ABS9KDZ3_9BACT</name>
<feature type="compositionally biased region" description="Acidic residues" evidence="1">
    <location>
        <begin position="83"/>
        <end position="96"/>
    </location>
</feature>
<dbReference type="RefSeq" id="WP_237854316.1">
    <property type="nucleotide sequence ID" value="NZ_JAKLWS010000012.1"/>
</dbReference>
<dbReference type="NCBIfam" id="TIGR00341">
    <property type="entry name" value="TIGR00341 family protein"/>
    <property type="match status" value="1"/>
</dbReference>
<dbReference type="Proteomes" id="UP001165366">
    <property type="component" value="Unassembled WGS sequence"/>
</dbReference>
<feature type="transmembrane region" description="Helical" evidence="2">
    <location>
        <begin position="185"/>
        <end position="206"/>
    </location>
</feature>
<comment type="caution">
    <text evidence="3">The sequence shown here is derived from an EMBL/GenBank/DDBJ whole genome shotgun (WGS) entry which is preliminary data.</text>
</comment>
<feature type="transmembrane region" description="Helical" evidence="2">
    <location>
        <begin position="245"/>
        <end position="267"/>
    </location>
</feature>
<keyword evidence="2" id="KW-0812">Transmembrane</keyword>
<feature type="transmembrane region" description="Helical" evidence="2">
    <location>
        <begin position="273"/>
        <end position="298"/>
    </location>
</feature>
<dbReference type="EMBL" id="JAKLWS010000012">
    <property type="protein sequence ID" value="MCG2589060.1"/>
    <property type="molecule type" value="Genomic_DNA"/>
</dbReference>
<keyword evidence="2" id="KW-1133">Transmembrane helix</keyword>